<dbReference type="STRING" id="348802.A0A0D2CVW1"/>
<evidence type="ECO:0000313" key="3">
    <source>
        <dbReference type="Proteomes" id="UP000054342"/>
    </source>
</evidence>
<gene>
    <name evidence="2" type="ORF">PV05_06634</name>
</gene>
<dbReference type="GO" id="GO:0005794">
    <property type="term" value="C:Golgi apparatus"/>
    <property type="evidence" value="ECO:0007669"/>
    <property type="project" value="TreeGrafter"/>
</dbReference>
<evidence type="ECO:0000256" key="1">
    <source>
        <dbReference type="SAM" id="MobiDB-lite"/>
    </source>
</evidence>
<evidence type="ECO:0000313" key="2">
    <source>
        <dbReference type="EMBL" id="KIW54267.1"/>
    </source>
</evidence>
<reference evidence="2 3" key="1">
    <citation type="submission" date="2015-01" db="EMBL/GenBank/DDBJ databases">
        <title>The Genome Sequence of Exophiala xenobiotica CBS118157.</title>
        <authorList>
            <consortium name="The Broad Institute Genomics Platform"/>
            <person name="Cuomo C."/>
            <person name="de Hoog S."/>
            <person name="Gorbushina A."/>
            <person name="Stielow B."/>
            <person name="Teixiera M."/>
            <person name="Abouelleil A."/>
            <person name="Chapman S.B."/>
            <person name="Priest M."/>
            <person name="Young S.K."/>
            <person name="Wortman J."/>
            <person name="Nusbaum C."/>
            <person name="Birren B."/>
        </authorList>
    </citation>
    <scope>NUCLEOTIDE SEQUENCE [LARGE SCALE GENOMIC DNA]</scope>
    <source>
        <strain evidence="2 3">CBS 118157</strain>
    </source>
</reference>
<feature type="compositionally biased region" description="Basic residues" evidence="1">
    <location>
        <begin position="1"/>
        <end position="11"/>
    </location>
</feature>
<dbReference type="RefSeq" id="XP_013314851.1">
    <property type="nucleotide sequence ID" value="XM_013459397.1"/>
</dbReference>
<dbReference type="EMBL" id="KN847320">
    <property type="protein sequence ID" value="KIW54267.1"/>
    <property type="molecule type" value="Genomic_DNA"/>
</dbReference>
<protein>
    <submittedName>
        <fullName evidence="2">Uncharacterized protein</fullName>
    </submittedName>
</protein>
<sequence>MATPQHSRKTSSRAALPRRTTKGPLDAPDDPLSSSELAAALTASQRVSDSHDDIAESLAPSQSQLPSKDQQPRDSASEEDLAADERDVSFLLDASIYHPLSQLEVPGPFRKPFLPPPTADTIDRSFEQLDALLSQCDFLRAAQLAGTILTSGLLRPTDTKTVFRLLAVRYSCLELSGNLPLAAQEAKALEDLSSTFYYEDPDPKNDDEEVEGQHKVPRHIMPFPLRLQALRLQSIGFSDPRRGVTTLYDIAFECREHLSASTTPLGDRKLWTQRLQEVSMRVVNALIEMGELDCAARTVESMEPSDSESKALWLPRMVLLRIKMGDLAQAHELIESSGSGADDKLALESLLAIAEGRYDDASRMLSACGAGADPTLKGLLKQSLAVAHLYRGEVTISKRILEELVDEGYSFQSLTINLATIYDLTSDKARDLKMSMISQIAKQHKDASQLRYFTNADFKL</sequence>
<dbReference type="GO" id="GO:0030008">
    <property type="term" value="C:TRAPP complex"/>
    <property type="evidence" value="ECO:0007669"/>
    <property type="project" value="TreeGrafter"/>
</dbReference>
<feature type="compositionally biased region" description="Polar residues" evidence="1">
    <location>
        <begin position="59"/>
        <end position="69"/>
    </location>
</feature>
<dbReference type="AlphaFoldDB" id="A0A0D2CVW1"/>
<dbReference type="GeneID" id="25328542"/>
<dbReference type="PANTHER" id="PTHR21581:SF6">
    <property type="entry name" value="TRAFFICKING PROTEIN PARTICLE COMPLEX SUBUNIT 12"/>
    <property type="match status" value="1"/>
</dbReference>
<feature type="region of interest" description="Disordered" evidence="1">
    <location>
        <begin position="1"/>
        <end position="82"/>
    </location>
</feature>
<keyword evidence="3" id="KW-1185">Reference proteome</keyword>
<accession>A0A0D2CVW1</accession>
<dbReference type="HOGENOM" id="CLU_022275_0_0_1"/>
<organism evidence="2 3">
    <name type="scientific">Exophiala xenobiotica</name>
    <dbReference type="NCBI Taxonomy" id="348802"/>
    <lineage>
        <taxon>Eukaryota</taxon>
        <taxon>Fungi</taxon>
        <taxon>Dikarya</taxon>
        <taxon>Ascomycota</taxon>
        <taxon>Pezizomycotina</taxon>
        <taxon>Eurotiomycetes</taxon>
        <taxon>Chaetothyriomycetidae</taxon>
        <taxon>Chaetothyriales</taxon>
        <taxon>Herpotrichiellaceae</taxon>
        <taxon>Exophiala</taxon>
    </lineage>
</organism>
<proteinExistence type="predicted"/>
<name>A0A0D2CVW1_9EURO</name>
<feature type="compositionally biased region" description="Low complexity" evidence="1">
    <location>
        <begin position="32"/>
        <end position="44"/>
    </location>
</feature>
<dbReference type="Proteomes" id="UP000054342">
    <property type="component" value="Unassembled WGS sequence"/>
</dbReference>
<dbReference type="PANTHER" id="PTHR21581">
    <property type="entry name" value="D-ALANYL-D-ALANINE CARBOXYPEPTIDASE"/>
    <property type="match status" value="1"/>
</dbReference>
<dbReference type="OrthoDB" id="428342at2759"/>